<dbReference type="InterPro" id="IPR005094">
    <property type="entry name" value="Endonuclease_MobA/VirD2"/>
</dbReference>
<comment type="caution">
    <text evidence="2">The sequence shown here is derived from an EMBL/GenBank/DDBJ whole genome shotgun (WGS) entry which is preliminary data.</text>
</comment>
<feature type="domain" description="MobA/VirD2-like nuclease" evidence="1">
    <location>
        <begin position="57"/>
        <end position="169"/>
    </location>
</feature>
<dbReference type="Proteomes" id="UP000290378">
    <property type="component" value="Unassembled WGS sequence"/>
</dbReference>
<dbReference type="RefSeq" id="WP_129013867.1">
    <property type="nucleotide sequence ID" value="NZ_CBCSEI010000006.1"/>
</dbReference>
<reference evidence="2 3" key="1">
    <citation type="submission" date="2017-09" db="EMBL/GenBank/DDBJ databases">
        <title>Genomics of the genus Arcobacter.</title>
        <authorList>
            <person name="Perez-Cataluna A."/>
            <person name="Figueras M.J."/>
            <person name="Salas-Masso N."/>
        </authorList>
    </citation>
    <scope>NUCLEOTIDE SEQUENCE [LARGE SCALE GENOMIC DNA]</scope>
    <source>
        <strain evidence="2 3">CECT 7834</strain>
    </source>
</reference>
<proteinExistence type="predicted"/>
<dbReference type="AlphaFoldDB" id="A0AA94FFD7"/>
<dbReference type="EMBL" id="NXII01000011">
    <property type="protein sequence ID" value="RXI40237.1"/>
    <property type="molecule type" value="Genomic_DNA"/>
</dbReference>
<accession>A0AA94FFD7</accession>
<gene>
    <name evidence="2" type="ORF">CP963_09145</name>
</gene>
<evidence type="ECO:0000259" key="1">
    <source>
        <dbReference type="Pfam" id="PF03432"/>
    </source>
</evidence>
<dbReference type="Pfam" id="PF03432">
    <property type="entry name" value="Relaxase"/>
    <property type="match status" value="1"/>
</dbReference>
<evidence type="ECO:0000313" key="3">
    <source>
        <dbReference type="Proteomes" id="UP000290378"/>
    </source>
</evidence>
<keyword evidence="3" id="KW-1185">Reference proteome</keyword>
<evidence type="ECO:0000313" key="2">
    <source>
        <dbReference type="EMBL" id="RXI40237.1"/>
    </source>
</evidence>
<protein>
    <recommendedName>
        <fullName evidence="1">MobA/VirD2-like nuclease domain-containing protein</fullName>
    </recommendedName>
</protein>
<sequence>MLPDELEEELKRRRALEPIEKVFCPSYEREKYQHGKIPVIKNISSLGPINTKNALEYITKNTNDGLLFSKDGEKISVEDKYNEWKKDFSLLENSKEALHLVFIINEKKNAKNFEVLEKSVFDTLRENFFEYDYIYVLHKTQEKPHAHVILNKRNIYTKKKIHLNNNDFEAFFGKLRSDFADNLNFYNKDFNYKSYYNDFEI</sequence>
<name>A0AA94FFD7_9BACT</name>
<organism evidence="2 3">
    <name type="scientific">Arcobacter cloacae</name>
    <dbReference type="NCBI Taxonomy" id="1054034"/>
    <lineage>
        <taxon>Bacteria</taxon>
        <taxon>Pseudomonadati</taxon>
        <taxon>Campylobacterota</taxon>
        <taxon>Epsilonproteobacteria</taxon>
        <taxon>Campylobacterales</taxon>
        <taxon>Arcobacteraceae</taxon>
        <taxon>Arcobacter</taxon>
    </lineage>
</organism>